<evidence type="ECO:0000313" key="1">
    <source>
        <dbReference type="EMBL" id="SDX96452.1"/>
    </source>
</evidence>
<reference evidence="1 2" key="1">
    <citation type="submission" date="2016-10" db="EMBL/GenBank/DDBJ databases">
        <authorList>
            <person name="Varghese N."/>
            <person name="Submissions S."/>
        </authorList>
    </citation>
    <scope>NUCLEOTIDE SEQUENCE [LARGE SCALE GENOMIC DNA]</scope>
    <source>
        <strain evidence="1 2">DSM 20748</strain>
    </source>
</reference>
<comment type="caution">
    <text evidence="1">The sequence shown here is derived from an EMBL/GenBank/DDBJ whole genome shotgun (WGS) entry which is preliminary data.</text>
</comment>
<gene>
    <name evidence="1" type="ORF">SAMN04488081_1741</name>
</gene>
<sequence length="77" mass="9158">MVFCHTLQEEVGYIVRGGGKHLHIEQEQWYTLTRSCHHCNTEELEDYMFFVKDGVRDGTILCQDCYYFYLEISGKNE</sequence>
<accession>A0A1H3FZE5</accession>
<dbReference type="EMBL" id="FNOS01000004">
    <property type="protein sequence ID" value="SDX96452.1"/>
    <property type="molecule type" value="Genomic_DNA"/>
</dbReference>
<dbReference type="Proteomes" id="UP000198647">
    <property type="component" value="Unassembled WGS sequence"/>
</dbReference>
<keyword evidence="2" id="KW-1185">Reference proteome</keyword>
<proteinExistence type="predicted"/>
<name>A0A1H3FZE5_9BACI</name>
<organism evidence="1 2">
    <name type="scientific">Salimicrobium album</name>
    <dbReference type="NCBI Taxonomy" id="50717"/>
    <lineage>
        <taxon>Bacteria</taxon>
        <taxon>Bacillati</taxon>
        <taxon>Bacillota</taxon>
        <taxon>Bacilli</taxon>
        <taxon>Bacillales</taxon>
        <taxon>Bacillaceae</taxon>
        <taxon>Salimicrobium</taxon>
    </lineage>
</organism>
<protein>
    <submittedName>
        <fullName evidence="1">Uncharacterized protein</fullName>
    </submittedName>
</protein>
<evidence type="ECO:0000313" key="2">
    <source>
        <dbReference type="Proteomes" id="UP000198647"/>
    </source>
</evidence>